<sequence>MDWVHVSESSSVPPPPIIPPSSPDTFAPEIEPEDGTSAEFIMTQTIMKNLLENGLPLIHRFQKWKRLFSLLRDGCSFLSLLSKCASHRRTIILIQTTSLKTFGAYSTESWSNRPGPANFYGSGESFVFEIPTPSSLKMYKWTGCNNFFQLCDQDTSRIAIGGGGEGGEFAICVEDDFNRGTSGPTETYGNEMPLGGEGWFEVLNFEVYGFVS</sequence>
<dbReference type="PANTHER" id="PTHR23354">
    <property type="entry name" value="NUCLEOLAR PROTEIN 7/ESTROGEN RECEPTOR COACTIVATOR-RELATED"/>
    <property type="match status" value="1"/>
</dbReference>
<dbReference type="OrthoDB" id="26679at2759"/>
<feature type="compositionally biased region" description="Low complexity" evidence="5">
    <location>
        <begin position="1"/>
        <end position="11"/>
    </location>
</feature>
<reference evidence="8" key="1">
    <citation type="journal article" date="2023" name="Commun. Biol.">
        <title>Genome analysis of Parmales, the sister group of diatoms, reveals the evolutionary specialization of diatoms from phago-mixotrophs to photoautotrophs.</title>
        <authorList>
            <person name="Ban H."/>
            <person name="Sato S."/>
            <person name="Yoshikawa S."/>
            <person name="Yamada K."/>
            <person name="Nakamura Y."/>
            <person name="Ichinomiya M."/>
            <person name="Sato N."/>
            <person name="Blanc-Mathieu R."/>
            <person name="Endo H."/>
            <person name="Kuwata A."/>
            <person name="Ogata H."/>
        </authorList>
    </citation>
    <scope>NUCLEOTIDE SEQUENCE [LARGE SCALE GENOMIC DNA]</scope>
    <source>
        <strain evidence="8">NIES 3701</strain>
    </source>
</reference>
<dbReference type="Pfam" id="PF07534">
    <property type="entry name" value="TLD"/>
    <property type="match status" value="1"/>
</dbReference>
<evidence type="ECO:0000259" key="6">
    <source>
        <dbReference type="PROSITE" id="PS51886"/>
    </source>
</evidence>
<keyword evidence="3" id="KW-0496">Mitochondrion</keyword>
<evidence type="ECO:0000256" key="5">
    <source>
        <dbReference type="SAM" id="MobiDB-lite"/>
    </source>
</evidence>
<evidence type="ECO:0000313" key="7">
    <source>
        <dbReference type="EMBL" id="GMH69074.1"/>
    </source>
</evidence>
<accession>A0A9W7ABP6</accession>
<evidence type="ECO:0000256" key="4">
    <source>
        <dbReference type="ARBA" id="ARBA00040604"/>
    </source>
</evidence>
<dbReference type="SMART" id="SM00584">
    <property type="entry name" value="TLDc"/>
    <property type="match status" value="1"/>
</dbReference>
<evidence type="ECO:0000256" key="2">
    <source>
        <dbReference type="ARBA" id="ARBA00009540"/>
    </source>
</evidence>
<dbReference type="AlphaFoldDB" id="A0A9W7ABP6"/>
<name>A0A9W7ABP6_9STRA</name>
<proteinExistence type="inferred from homology"/>
<dbReference type="PROSITE" id="PS51886">
    <property type="entry name" value="TLDC"/>
    <property type="match status" value="1"/>
</dbReference>
<protein>
    <recommendedName>
        <fullName evidence="4">Oxidation resistance protein 1</fullName>
    </recommendedName>
</protein>
<comment type="similarity">
    <text evidence="2">Belongs to the OXR1 family.</text>
</comment>
<feature type="compositionally biased region" description="Pro residues" evidence="5">
    <location>
        <begin position="12"/>
        <end position="22"/>
    </location>
</feature>
<dbReference type="Proteomes" id="UP001165085">
    <property type="component" value="Unassembled WGS sequence"/>
</dbReference>
<keyword evidence="8" id="KW-1185">Reference proteome</keyword>
<dbReference type="InterPro" id="IPR006571">
    <property type="entry name" value="TLDc_dom"/>
</dbReference>
<evidence type="ECO:0000256" key="1">
    <source>
        <dbReference type="ARBA" id="ARBA00004173"/>
    </source>
</evidence>
<evidence type="ECO:0000313" key="8">
    <source>
        <dbReference type="Proteomes" id="UP001165085"/>
    </source>
</evidence>
<organism evidence="7 8">
    <name type="scientific">Triparma strigata</name>
    <dbReference type="NCBI Taxonomy" id="1606541"/>
    <lineage>
        <taxon>Eukaryota</taxon>
        <taxon>Sar</taxon>
        <taxon>Stramenopiles</taxon>
        <taxon>Ochrophyta</taxon>
        <taxon>Bolidophyceae</taxon>
        <taxon>Parmales</taxon>
        <taxon>Triparmaceae</taxon>
        <taxon>Triparma</taxon>
    </lineage>
</organism>
<comment type="caution">
    <text evidence="7">The sequence shown here is derived from an EMBL/GenBank/DDBJ whole genome shotgun (WGS) entry which is preliminary data.</text>
</comment>
<feature type="domain" description="TLDc" evidence="6">
    <location>
        <begin position="41"/>
        <end position="211"/>
    </location>
</feature>
<gene>
    <name evidence="7" type="ORF">TrST_g3224</name>
</gene>
<comment type="subcellular location">
    <subcellularLocation>
        <location evidence="1">Mitochondrion</location>
    </subcellularLocation>
</comment>
<dbReference type="PANTHER" id="PTHR23354:SF62">
    <property type="entry name" value="MUSTARD, ISOFORM V"/>
    <property type="match status" value="1"/>
</dbReference>
<evidence type="ECO:0000256" key="3">
    <source>
        <dbReference type="ARBA" id="ARBA00023128"/>
    </source>
</evidence>
<dbReference type="GO" id="GO:0005739">
    <property type="term" value="C:mitochondrion"/>
    <property type="evidence" value="ECO:0007669"/>
    <property type="project" value="UniProtKB-SubCell"/>
</dbReference>
<feature type="region of interest" description="Disordered" evidence="5">
    <location>
        <begin position="1"/>
        <end position="27"/>
    </location>
</feature>
<dbReference type="EMBL" id="BRXY01000129">
    <property type="protein sequence ID" value="GMH69074.1"/>
    <property type="molecule type" value="Genomic_DNA"/>
</dbReference>